<dbReference type="EMBL" id="HF935332">
    <property type="protein sequence ID" value="CCX07096.1"/>
    <property type="molecule type" value="Genomic_DNA"/>
</dbReference>
<keyword evidence="2" id="KW-1185">Reference proteome</keyword>
<dbReference type="Proteomes" id="UP000018144">
    <property type="component" value="Unassembled WGS sequence"/>
</dbReference>
<organism evidence="1 2">
    <name type="scientific">Pyronema omphalodes (strain CBS 100304)</name>
    <name type="common">Pyronema confluens</name>
    <dbReference type="NCBI Taxonomy" id="1076935"/>
    <lineage>
        <taxon>Eukaryota</taxon>
        <taxon>Fungi</taxon>
        <taxon>Dikarya</taxon>
        <taxon>Ascomycota</taxon>
        <taxon>Pezizomycotina</taxon>
        <taxon>Pezizomycetes</taxon>
        <taxon>Pezizales</taxon>
        <taxon>Pyronemataceae</taxon>
        <taxon>Pyronema</taxon>
    </lineage>
</organism>
<reference evidence="1 2" key="1">
    <citation type="journal article" date="2013" name="PLoS Genet.">
        <title>The genome and development-dependent transcriptomes of Pyronema confluens: a window into fungal evolution.</title>
        <authorList>
            <person name="Traeger S."/>
            <person name="Altegoer F."/>
            <person name="Freitag M."/>
            <person name="Gabaldon T."/>
            <person name="Kempken F."/>
            <person name="Kumar A."/>
            <person name="Marcet-Houben M."/>
            <person name="Poggeler S."/>
            <person name="Stajich J.E."/>
            <person name="Nowrousian M."/>
        </authorList>
    </citation>
    <scope>NUCLEOTIDE SEQUENCE [LARGE SCALE GENOMIC DNA]</scope>
    <source>
        <strain evidence="2">CBS 100304</strain>
        <tissue evidence="1">Vegetative mycelium</tissue>
    </source>
</reference>
<sequence length="27" mass="3390">MVEGRYLYSLFVHQDHNLSFLDYDWLK</sequence>
<dbReference type="AlphaFoldDB" id="U4KYQ0"/>
<protein>
    <submittedName>
        <fullName evidence="1">Uncharacterized protein</fullName>
    </submittedName>
</protein>
<name>U4KYQ0_PYROM</name>
<gene>
    <name evidence="1" type="ORF">PCON_06683</name>
</gene>
<evidence type="ECO:0000313" key="1">
    <source>
        <dbReference type="EMBL" id="CCX07096.1"/>
    </source>
</evidence>
<accession>U4KYQ0</accession>
<proteinExistence type="predicted"/>
<evidence type="ECO:0000313" key="2">
    <source>
        <dbReference type="Proteomes" id="UP000018144"/>
    </source>
</evidence>